<accession>B9RMX2</accession>
<proteinExistence type="predicted"/>
<name>B9RMX2_RICCO</name>
<dbReference type="Proteomes" id="UP000008311">
    <property type="component" value="Unassembled WGS sequence"/>
</dbReference>
<dbReference type="InterPro" id="IPR036093">
    <property type="entry name" value="NAC_dom_sf"/>
</dbReference>
<dbReference type="AlphaFoldDB" id="B9RMX2"/>
<evidence type="ECO:0000313" key="2">
    <source>
        <dbReference type="Proteomes" id="UP000008311"/>
    </source>
</evidence>
<dbReference type="GO" id="GO:0003677">
    <property type="term" value="F:DNA binding"/>
    <property type="evidence" value="ECO:0007669"/>
    <property type="project" value="InterPro"/>
</dbReference>
<organism evidence="1 2">
    <name type="scientific">Ricinus communis</name>
    <name type="common">Castor bean</name>
    <dbReference type="NCBI Taxonomy" id="3988"/>
    <lineage>
        <taxon>Eukaryota</taxon>
        <taxon>Viridiplantae</taxon>
        <taxon>Streptophyta</taxon>
        <taxon>Embryophyta</taxon>
        <taxon>Tracheophyta</taxon>
        <taxon>Spermatophyta</taxon>
        <taxon>Magnoliopsida</taxon>
        <taxon>eudicotyledons</taxon>
        <taxon>Gunneridae</taxon>
        <taxon>Pentapetalae</taxon>
        <taxon>rosids</taxon>
        <taxon>fabids</taxon>
        <taxon>Malpighiales</taxon>
        <taxon>Euphorbiaceae</taxon>
        <taxon>Acalyphoideae</taxon>
        <taxon>Acalypheae</taxon>
        <taxon>Ricinus</taxon>
    </lineage>
</organism>
<dbReference type="InParanoid" id="B9RMX2"/>
<dbReference type="SUPFAM" id="SSF101941">
    <property type="entry name" value="NAC domain"/>
    <property type="match status" value="1"/>
</dbReference>
<evidence type="ECO:0000313" key="1">
    <source>
        <dbReference type="EMBL" id="EEF47095.1"/>
    </source>
</evidence>
<gene>
    <name evidence="1" type="ORF">RCOM_1341130</name>
</gene>
<sequence length="108" mass="12431">MLHLLKKEPRDSVCHSFLLETGFRSNRTPKAEFWKPTGKPLNVIGCLNPVRTKWIMHECDITAKSNSGIKAIKLEHDSSVMSHDVKLNHYRLVYEKDNLSWGIKIQSS</sequence>
<keyword evidence="2" id="KW-1185">Reference proteome</keyword>
<reference evidence="2" key="1">
    <citation type="journal article" date="2010" name="Nat. Biotechnol.">
        <title>Draft genome sequence of the oilseed species Ricinus communis.</title>
        <authorList>
            <person name="Chan A.P."/>
            <person name="Crabtree J."/>
            <person name="Zhao Q."/>
            <person name="Lorenzi H."/>
            <person name="Orvis J."/>
            <person name="Puiu D."/>
            <person name="Melake-Berhan A."/>
            <person name="Jones K.M."/>
            <person name="Redman J."/>
            <person name="Chen G."/>
            <person name="Cahoon E.B."/>
            <person name="Gedil M."/>
            <person name="Stanke M."/>
            <person name="Haas B.J."/>
            <person name="Wortman J.R."/>
            <person name="Fraser-Liggett C.M."/>
            <person name="Ravel J."/>
            <person name="Rabinowicz P.D."/>
        </authorList>
    </citation>
    <scope>NUCLEOTIDE SEQUENCE [LARGE SCALE GENOMIC DNA]</scope>
    <source>
        <strain evidence="2">cv. Hale</strain>
    </source>
</reference>
<protein>
    <submittedName>
        <fullName evidence="1">Uncharacterized protein</fullName>
    </submittedName>
</protein>
<dbReference type="GO" id="GO:0006355">
    <property type="term" value="P:regulation of DNA-templated transcription"/>
    <property type="evidence" value="ECO:0007669"/>
    <property type="project" value="InterPro"/>
</dbReference>
<dbReference type="EMBL" id="EQ973790">
    <property type="protein sequence ID" value="EEF47095.1"/>
    <property type="molecule type" value="Genomic_DNA"/>
</dbReference>